<dbReference type="AlphaFoldDB" id="A0A9D2FYV4"/>
<name>A0A9D2FYV4_9BACT</name>
<gene>
    <name evidence="1" type="ORF">H9966_05120</name>
</gene>
<reference evidence="1" key="1">
    <citation type="journal article" date="2021" name="PeerJ">
        <title>Extensive microbial diversity within the chicken gut microbiome revealed by metagenomics and culture.</title>
        <authorList>
            <person name="Gilroy R."/>
            <person name="Ravi A."/>
            <person name="Getino M."/>
            <person name="Pursley I."/>
            <person name="Horton D.L."/>
            <person name="Alikhan N.F."/>
            <person name="Baker D."/>
            <person name="Gharbi K."/>
            <person name="Hall N."/>
            <person name="Watson M."/>
            <person name="Adriaenssens E.M."/>
            <person name="Foster-Nyarko E."/>
            <person name="Jarju S."/>
            <person name="Secka A."/>
            <person name="Antonio M."/>
            <person name="Oren A."/>
            <person name="Chaudhuri R.R."/>
            <person name="La Ragione R."/>
            <person name="Hildebrand F."/>
            <person name="Pallen M.J."/>
        </authorList>
    </citation>
    <scope>NUCLEOTIDE SEQUENCE</scope>
    <source>
        <strain evidence="1">ChiHecec3B27-8219</strain>
    </source>
</reference>
<protein>
    <submittedName>
        <fullName evidence="1">Uncharacterized protein</fullName>
    </submittedName>
</protein>
<organism evidence="1 2">
    <name type="scientific">Candidatus Prevotella avicola</name>
    <dbReference type="NCBI Taxonomy" id="2838738"/>
    <lineage>
        <taxon>Bacteria</taxon>
        <taxon>Pseudomonadati</taxon>
        <taxon>Bacteroidota</taxon>
        <taxon>Bacteroidia</taxon>
        <taxon>Bacteroidales</taxon>
        <taxon>Prevotellaceae</taxon>
        <taxon>Prevotella</taxon>
    </lineage>
</organism>
<reference evidence="1" key="2">
    <citation type="submission" date="2021-04" db="EMBL/GenBank/DDBJ databases">
        <authorList>
            <person name="Gilroy R."/>
        </authorList>
    </citation>
    <scope>NUCLEOTIDE SEQUENCE</scope>
    <source>
        <strain evidence="1">ChiHecec3B27-8219</strain>
    </source>
</reference>
<proteinExistence type="predicted"/>
<comment type="caution">
    <text evidence="1">The sequence shown here is derived from an EMBL/GenBank/DDBJ whole genome shotgun (WGS) entry which is preliminary data.</text>
</comment>
<evidence type="ECO:0000313" key="1">
    <source>
        <dbReference type="EMBL" id="HIZ69255.1"/>
    </source>
</evidence>
<dbReference type="EMBL" id="DXBE01000039">
    <property type="protein sequence ID" value="HIZ69255.1"/>
    <property type="molecule type" value="Genomic_DNA"/>
</dbReference>
<dbReference type="Proteomes" id="UP000824055">
    <property type="component" value="Unassembled WGS sequence"/>
</dbReference>
<evidence type="ECO:0000313" key="2">
    <source>
        <dbReference type="Proteomes" id="UP000824055"/>
    </source>
</evidence>
<accession>A0A9D2FYV4</accession>
<sequence length="114" mass="13273">MDYDYEIIRVLTEAGDKGLKVDKISRHVFNACNSMFAPADYERVHQYVGQYLYRNAFIVKHPFIQKIGWGKYRLDRCAARTAQLSFHFQDTSAPPEPLAAMEDHTLPLFPFEDE</sequence>